<proteinExistence type="predicted"/>
<dbReference type="OrthoDB" id="3391576at2"/>
<dbReference type="Proteomes" id="UP000198937">
    <property type="component" value="Unassembled WGS sequence"/>
</dbReference>
<dbReference type="EMBL" id="FMIA01000002">
    <property type="protein sequence ID" value="SCL62634.1"/>
    <property type="molecule type" value="Genomic_DNA"/>
</dbReference>
<evidence type="ECO:0000256" key="1">
    <source>
        <dbReference type="SAM" id="MobiDB-lite"/>
    </source>
</evidence>
<keyword evidence="3" id="KW-1185">Reference proteome</keyword>
<evidence type="ECO:0000313" key="3">
    <source>
        <dbReference type="Proteomes" id="UP000198937"/>
    </source>
</evidence>
<evidence type="ECO:0000313" key="2">
    <source>
        <dbReference type="EMBL" id="SCL62634.1"/>
    </source>
</evidence>
<dbReference type="STRING" id="683228.GA0070617_4979"/>
<reference evidence="2 3" key="1">
    <citation type="submission" date="2016-06" db="EMBL/GenBank/DDBJ databases">
        <authorList>
            <person name="Kjaerup R.B."/>
            <person name="Dalgaard T.S."/>
            <person name="Juul-Madsen H.R."/>
        </authorList>
    </citation>
    <scope>NUCLEOTIDE SEQUENCE [LARGE SCALE GENOMIC DNA]</scope>
    <source>
        <strain evidence="2 3">DSM 45577</strain>
    </source>
</reference>
<name>A0A1C6V979_9ACTN</name>
<gene>
    <name evidence="2" type="ORF">GA0070617_4979</name>
</gene>
<dbReference type="AlphaFoldDB" id="A0A1C6V979"/>
<feature type="region of interest" description="Disordered" evidence="1">
    <location>
        <begin position="53"/>
        <end position="84"/>
    </location>
</feature>
<organism evidence="2 3">
    <name type="scientific">Micromonospora yangpuensis</name>
    <dbReference type="NCBI Taxonomy" id="683228"/>
    <lineage>
        <taxon>Bacteria</taxon>
        <taxon>Bacillati</taxon>
        <taxon>Actinomycetota</taxon>
        <taxon>Actinomycetes</taxon>
        <taxon>Micromonosporales</taxon>
        <taxon>Micromonosporaceae</taxon>
        <taxon>Micromonospora</taxon>
    </lineage>
</organism>
<dbReference type="RefSeq" id="WP_091447299.1">
    <property type="nucleotide sequence ID" value="NZ_BMMJ01000017.1"/>
</dbReference>
<sequence>MEIYTYERPKAQPVGLATWSAAPVLLTVAPLSDPQVHQVEVQPELTLTVAPTGVEGTSGFAGKGAPNAMKRLDVRGVPPRGRPV</sequence>
<accession>A0A1C6V979</accession>
<protein>
    <submittedName>
        <fullName evidence="2">Uncharacterized protein</fullName>
    </submittedName>
</protein>